<reference evidence="2" key="2">
    <citation type="submission" date="2016-01" db="EMBL/GenBank/DDBJ databases">
        <title>Six Aerococcus type strain genome sequencing and assembly using PacBio and Illumina Hiseq.</title>
        <authorList>
            <person name="Carkaci D."/>
            <person name="Dargis R."/>
            <person name="Nielsen X.C."/>
            <person name="Skovgaard O."/>
            <person name="Fuursted K."/>
            <person name="Christensen J.J."/>
        </authorList>
    </citation>
    <scope>NUCLEOTIDE SEQUENCE [LARGE SCALE GENOMIC DNA]</scope>
    <source>
        <strain evidence="2">CCUG43001</strain>
    </source>
</reference>
<dbReference type="RefSeq" id="WP_067971389.1">
    <property type="nucleotide sequence ID" value="NZ_CAJHKM010000003.1"/>
</dbReference>
<evidence type="ECO:0000313" key="2">
    <source>
        <dbReference type="Proteomes" id="UP000069912"/>
    </source>
</evidence>
<evidence type="ECO:0000313" key="1">
    <source>
        <dbReference type="EMBL" id="AMB93278.1"/>
    </source>
</evidence>
<name>A0A120I8Z0_9LACT</name>
<gene>
    <name evidence="1" type="ORF">AWM72_00080</name>
</gene>
<reference evidence="1 2" key="1">
    <citation type="journal article" date="2016" name="Genome Announc.">
        <title>Complete Genome Sequences of Aerococcus christensenii CCUG 28831T, Aerococcus sanguinicola CCUG 43001T, Aerococcus urinae CCUG 36881T, Aerococcus urinaeequi CCUG 28094T, Aerococcus urinaehominis CCUG 42038 BT, and Aerococcus viridans CCUG 4311T.</title>
        <authorList>
            <person name="Carkaci D."/>
            <person name="Dargis R."/>
            <person name="Nielsen X.C."/>
            <person name="Skovgaard O."/>
            <person name="Fuursted K."/>
            <person name="Christensen J.J."/>
        </authorList>
    </citation>
    <scope>NUCLEOTIDE SEQUENCE [LARGE SCALE GENOMIC DNA]</scope>
    <source>
        <strain evidence="1 2">CCUG43001</strain>
    </source>
</reference>
<sequence length="62" mass="7495">MKISLADDSIRRMEEANKFPDHLKEYVKEIKKSLEGLNYIEKNAVLYRVDKELLEELKRVKW</sequence>
<dbReference type="AlphaFoldDB" id="A0A120I8Z0"/>
<protein>
    <submittedName>
        <fullName evidence="1">Uncharacterized protein</fullName>
    </submittedName>
</protein>
<dbReference type="EMBL" id="CP014160">
    <property type="protein sequence ID" value="AMB93278.1"/>
    <property type="molecule type" value="Genomic_DNA"/>
</dbReference>
<accession>A0A120I8Z0</accession>
<dbReference type="Proteomes" id="UP000069912">
    <property type="component" value="Chromosome"/>
</dbReference>
<keyword evidence="2" id="KW-1185">Reference proteome</keyword>
<dbReference type="KEGG" id="asan:AWM72_00080"/>
<dbReference type="GeneID" id="92902470"/>
<proteinExistence type="predicted"/>
<organism evidence="1 2">
    <name type="scientific">Aerococcus sanguinicola</name>
    <dbReference type="NCBI Taxonomy" id="119206"/>
    <lineage>
        <taxon>Bacteria</taxon>
        <taxon>Bacillati</taxon>
        <taxon>Bacillota</taxon>
        <taxon>Bacilli</taxon>
        <taxon>Lactobacillales</taxon>
        <taxon>Aerococcaceae</taxon>
        <taxon>Aerococcus</taxon>
    </lineage>
</organism>